<organism evidence="1 2">
    <name type="scientific">Aureobasidium pullulans</name>
    <name type="common">Black yeast</name>
    <name type="synonym">Pullularia pullulans</name>
    <dbReference type="NCBI Taxonomy" id="5580"/>
    <lineage>
        <taxon>Eukaryota</taxon>
        <taxon>Fungi</taxon>
        <taxon>Dikarya</taxon>
        <taxon>Ascomycota</taxon>
        <taxon>Pezizomycotina</taxon>
        <taxon>Dothideomycetes</taxon>
        <taxon>Dothideomycetidae</taxon>
        <taxon>Dothideales</taxon>
        <taxon>Saccotheciaceae</taxon>
        <taxon>Aureobasidium</taxon>
    </lineage>
</organism>
<evidence type="ECO:0000313" key="2">
    <source>
        <dbReference type="Proteomes" id="UP000309076"/>
    </source>
</evidence>
<reference evidence="1 2" key="1">
    <citation type="submission" date="2018-10" db="EMBL/GenBank/DDBJ databases">
        <title>Fifty Aureobasidium pullulans genomes reveal a recombining polyextremotolerant generalist.</title>
        <authorList>
            <person name="Gostincar C."/>
            <person name="Turk M."/>
            <person name="Zajc J."/>
            <person name="Gunde-Cimerman N."/>
        </authorList>
    </citation>
    <scope>NUCLEOTIDE SEQUENCE [LARGE SCALE GENOMIC DNA]</scope>
    <source>
        <strain evidence="1 2">EXF-10796</strain>
    </source>
</reference>
<protein>
    <submittedName>
        <fullName evidence="1">Uncharacterized protein</fullName>
    </submittedName>
</protein>
<dbReference type="Proteomes" id="UP000309076">
    <property type="component" value="Unassembled WGS sequence"/>
</dbReference>
<evidence type="ECO:0000313" key="1">
    <source>
        <dbReference type="EMBL" id="THW35773.1"/>
    </source>
</evidence>
<gene>
    <name evidence="1" type="ORF">D6D21_09008</name>
</gene>
<dbReference type="AlphaFoldDB" id="A0AB74IMJ9"/>
<comment type="caution">
    <text evidence="1">The sequence shown here is derived from an EMBL/GenBank/DDBJ whole genome shotgun (WGS) entry which is preliminary data.</text>
</comment>
<proteinExistence type="predicted"/>
<dbReference type="EMBL" id="QZAM01000267">
    <property type="protein sequence ID" value="THW35773.1"/>
    <property type="molecule type" value="Genomic_DNA"/>
</dbReference>
<accession>A0AB74IMJ9</accession>
<sequence length="135" mass="14512">MLSPSTKPDRSATEELMESTDVLADYFPTASTSFPRFLPLSKHQRAIGAVNLPGQRNDLEFFNRQGRQRLEIAGLPALFHSCGFQVGCVATSWISLAGVLGVLTNLDAFVGLGVLGVLADMDASASLRDSGWQGR</sequence>
<name>A0AB74IMJ9_AURPU</name>